<feature type="region of interest" description="Disordered" evidence="1">
    <location>
        <begin position="49"/>
        <end position="84"/>
    </location>
</feature>
<evidence type="ECO:0000313" key="3">
    <source>
        <dbReference type="Proteomes" id="UP000774326"/>
    </source>
</evidence>
<dbReference type="AlphaFoldDB" id="A0A9P8TIG5"/>
<feature type="region of interest" description="Disordered" evidence="1">
    <location>
        <begin position="1"/>
        <end position="31"/>
    </location>
</feature>
<evidence type="ECO:0000256" key="1">
    <source>
        <dbReference type="SAM" id="MobiDB-lite"/>
    </source>
</evidence>
<comment type="caution">
    <text evidence="2">The sequence shown here is derived from an EMBL/GenBank/DDBJ whole genome shotgun (WGS) entry which is preliminary data.</text>
</comment>
<gene>
    <name evidence="2" type="ORF">WICPIJ_008487</name>
</gene>
<feature type="compositionally biased region" description="Basic and acidic residues" evidence="1">
    <location>
        <begin position="161"/>
        <end position="170"/>
    </location>
</feature>
<protein>
    <submittedName>
        <fullName evidence="2">Uncharacterized protein</fullName>
    </submittedName>
</protein>
<dbReference type="EMBL" id="JAEUBG010004829">
    <property type="protein sequence ID" value="KAH3679835.1"/>
    <property type="molecule type" value="Genomic_DNA"/>
</dbReference>
<feature type="non-terminal residue" evidence="2">
    <location>
        <position position="221"/>
    </location>
</feature>
<feature type="region of interest" description="Disordered" evidence="1">
    <location>
        <begin position="114"/>
        <end position="133"/>
    </location>
</feature>
<organism evidence="2 3">
    <name type="scientific">Wickerhamomyces pijperi</name>
    <name type="common">Yeast</name>
    <name type="synonym">Pichia pijperi</name>
    <dbReference type="NCBI Taxonomy" id="599730"/>
    <lineage>
        <taxon>Eukaryota</taxon>
        <taxon>Fungi</taxon>
        <taxon>Dikarya</taxon>
        <taxon>Ascomycota</taxon>
        <taxon>Saccharomycotina</taxon>
        <taxon>Saccharomycetes</taxon>
        <taxon>Phaffomycetales</taxon>
        <taxon>Wickerhamomycetaceae</taxon>
        <taxon>Wickerhamomyces</taxon>
    </lineage>
</organism>
<sequence length="221" mass="24539">DTEGEASTMEGGDDHAYQSDLTENSDVEDNAELDLAEIGRKDEGVVDFLPQGFNNADDVQNQDAHHQVQGAEDQNQSEVEPQHELQDSAVVELSALMDAAVRLLALRDPVHEQVVDDDRGHRQNQSEVEPQHELQDPVVVELSALMDAVVGLLALRDPVHEQEVDDDRGHRQNQSEVEPQHELQDSVVVELSALMDAVVGLLALRNPVNKQVDDDDRDQRQ</sequence>
<keyword evidence="3" id="KW-1185">Reference proteome</keyword>
<reference evidence="2" key="1">
    <citation type="journal article" date="2021" name="Open Biol.">
        <title>Shared evolutionary footprints suggest mitochondrial oxidative damage underlies multiple complex I losses in fungi.</title>
        <authorList>
            <person name="Schikora-Tamarit M.A."/>
            <person name="Marcet-Houben M."/>
            <person name="Nosek J."/>
            <person name="Gabaldon T."/>
        </authorList>
    </citation>
    <scope>NUCLEOTIDE SEQUENCE</scope>
    <source>
        <strain evidence="2">CBS2887</strain>
    </source>
</reference>
<feature type="compositionally biased region" description="Polar residues" evidence="1">
    <location>
        <begin position="52"/>
        <end position="62"/>
    </location>
</feature>
<feature type="region of interest" description="Disordered" evidence="1">
    <location>
        <begin position="161"/>
        <end position="183"/>
    </location>
</feature>
<proteinExistence type="predicted"/>
<feature type="non-terminal residue" evidence="2">
    <location>
        <position position="1"/>
    </location>
</feature>
<name>A0A9P8TIG5_WICPI</name>
<evidence type="ECO:0000313" key="2">
    <source>
        <dbReference type="EMBL" id="KAH3679835.1"/>
    </source>
</evidence>
<accession>A0A9P8TIG5</accession>
<reference evidence="2" key="2">
    <citation type="submission" date="2021-01" db="EMBL/GenBank/DDBJ databases">
        <authorList>
            <person name="Schikora-Tamarit M.A."/>
        </authorList>
    </citation>
    <scope>NUCLEOTIDE SEQUENCE</scope>
    <source>
        <strain evidence="2">CBS2887</strain>
    </source>
</reference>
<dbReference type="Proteomes" id="UP000774326">
    <property type="component" value="Unassembled WGS sequence"/>
</dbReference>